<comment type="caution">
    <text evidence="9">The sequence shown here is derived from an EMBL/GenBank/DDBJ whole genome shotgun (WGS) entry which is preliminary data.</text>
</comment>
<feature type="domain" description="Histone deacetylase complex subunit SAP130 C-terminal" evidence="8">
    <location>
        <begin position="1"/>
        <end position="343"/>
    </location>
</feature>
<keyword evidence="5" id="KW-0804">Transcription</keyword>
<evidence type="ECO:0000256" key="2">
    <source>
        <dbReference type="ARBA" id="ARBA00007859"/>
    </source>
</evidence>
<dbReference type="PANTHER" id="PTHR13497">
    <property type="entry name" value="HISTONE DEACETYLASE COMPLEX SUBUNIT SAP130"/>
    <property type="match status" value="1"/>
</dbReference>
<evidence type="ECO:0000256" key="3">
    <source>
        <dbReference type="ARBA" id="ARBA00022491"/>
    </source>
</evidence>
<protein>
    <recommendedName>
        <fullName evidence="8">Histone deacetylase complex subunit SAP130 C-terminal domain-containing protein</fullName>
    </recommendedName>
</protein>
<dbReference type="InterPro" id="IPR031963">
    <property type="entry name" value="SAP130_C"/>
</dbReference>
<dbReference type="GO" id="GO:0000122">
    <property type="term" value="P:negative regulation of transcription by RNA polymerase II"/>
    <property type="evidence" value="ECO:0007669"/>
    <property type="project" value="TreeGrafter"/>
</dbReference>
<keyword evidence="10" id="KW-1185">Reference proteome</keyword>
<name>A0A4Z2B863_9TELE</name>
<evidence type="ECO:0000259" key="8">
    <source>
        <dbReference type="Pfam" id="PF16014"/>
    </source>
</evidence>
<dbReference type="Pfam" id="PF16014">
    <property type="entry name" value="SAP130_C"/>
    <property type="match status" value="1"/>
</dbReference>
<comment type="subcellular location">
    <subcellularLocation>
        <location evidence="1">Nucleus</location>
    </subcellularLocation>
</comment>
<dbReference type="AlphaFoldDB" id="A0A4Z2B863"/>
<keyword evidence="6" id="KW-0539">Nucleus</keyword>
<reference evidence="9 10" key="1">
    <citation type="submission" date="2019-04" db="EMBL/GenBank/DDBJ databases">
        <title>The sequence and de novo assembly of Takifugu bimaculatus genome using PacBio and Hi-C technologies.</title>
        <authorList>
            <person name="Xu P."/>
            <person name="Liu B."/>
            <person name="Zhou Z."/>
        </authorList>
    </citation>
    <scope>NUCLEOTIDE SEQUENCE [LARGE SCALE GENOMIC DNA]</scope>
    <source>
        <strain evidence="9">TB-2018</strain>
        <tissue evidence="9">Muscle</tissue>
    </source>
</reference>
<dbReference type="InterPro" id="IPR024137">
    <property type="entry name" value="His_deAcase_cplx_SAP130"/>
</dbReference>
<dbReference type="EMBL" id="SWLE01000019">
    <property type="protein sequence ID" value="TNM87726.1"/>
    <property type="molecule type" value="Genomic_DNA"/>
</dbReference>
<keyword evidence="4" id="KW-0805">Transcription regulation</keyword>
<dbReference type="PANTHER" id="PTHR13497:SF3">
    <property type="entry name" value="HISTONE DEACETYLASE COMPLEX SUBUNIT SAP130"/>
    <property type="match status" value="1"/>
</dbReference>
<evidence type="ECO:0000313" key="9">
    <source>
        <dbReference type="EMBL" id="TNM87726.1"/>
    </source>
</evidence>
<proteinExistence type="inferred from homology"/>
<evidence type="ECO:0000256" key="1">
    <source>
        <dbReference type="ARBA" id="ARBA00004123"/>
    </source>
</evidence>
<organism evidence="9 10">
    <name type="scientific">Takifugu bimaculatus</name>
    <dbReference type="NCBI Taxonomy" id="433685"/>
    <lineage>
        <taxon>Eukaryota</taxon>
        <taxon>Metazoa</taxon>
        <taxon>Chordata</taxon>
        <taxon>Craniata</taxon>
        <taxon>Vertebrata</taxon>
        <taxon>Euteleostomi</taxon>
        <taxon>Actinopterygii</taxon>
        <taxon>Neopterygii</taxon>
        <taxon>Teleostei</taxon>
        <taxon>Neoteleostei</taxon>
        <taxon>Acanthomorphata</taxon>
        <taxon>Eupercaria</taxon>
        <taxon>Tetraodontiformes</taxon>
        <taxon>Tetradontoidea</taxon>
        <taxon>Tetraodontidae</taxon>
        <taxon>Takifugu</taxon>
    </lineage>
</organism>
<comment type="similarity">
    <text evidence="2">Belongs to the SAP130 family.</text>
</comment>
<sequence length="360" mass="39303">MAVAPPVMATVEALPSQGGEQQVLSSNAQHLAQAIPTLLATPGPVPPSQPSTVLSALPAAMAVTPPVAASMANTVASPTQPAASSTAACAPTSTCPDLKIKQEVETMDTSQPDPNANLSSAPSTTQTSSLITPAAGDLIPGASPRKKPRKQQHVISTEESEMVETNSTDEEKATGRPITGRAERRESPPREYVDEEGVRYVPVKPRPPITLLRHYRNPWKAAYHHFQRYSDIRVKEEKKSTLQDMASQRGVACRAQGWKIHLCAAQLRQLTSLEHDVYSRLSTLQEGLIPKKRAGADDDLHRINELIQGNMQRCKLVMDQVTEARDTMMKVLDHKEKVLKLLNKNGTVKKSSKLKRKERA</sequence>
<feature type="compositionally biased region" description="Basic and acidic residues" evidence="7">
    <location>
        <begin position="181"/>
        <end position="193"/>
    </location>
</feature>
<evidence type="ECO:0000256" key="4">
    <source>
        <dbReference type="ARBA" id="ARBA00023015"/>
    </source>
</evidence>
<feature type="compositionally biased region" description="Polar residues" evidence="7">
    <location>
        <begin position="107"/>
        <end position="131"/>
    </location>
</feature>
<accession>A0A4Z2B863</accession>
<dbReference type="GO" id="GO:0070822">
    <property type="term" value="C:Sin3-type complex"/>
    <property type="evidence" value="ECO:0007669"/>
    <property type="project" value="TreeGrafter"/>
</dbReference>
<gene>
    <name evidence="9" type="ORF">fugu_005947</name>
</gene>
<keyword evidence="3" id="KW-0678">Repressor</keyword>
<evidence type="ECO:0000256" key="5">
    <source>
        <dbReference type="ARBA" id="ARBA00023163"/>
    </source>
</evidence>
<feature type="region of interest" description="Disordered" evidence="7">
    <location>
        <begin position="107"/>
        <end position="193"/>
    </location>
</feature>
<dbReference type="Proteomes" id="UP000516260">
    <property type="component" value="Chromosome 6"/>
</dbReference>
<evidence type="ECO:0000313" key="10">
    <source>
        <dbReference type="Proteomes" id="UP000516260"/>
    </source>
</evidence>
<evidence type="ECO:0000256" key="6">
    <source>
        <dbReference type="ARBA" id="ARBA00023242"/>
    </source>
</evidence>
<evidence type="ECO:0000256" key="7">
    <source>
        <dbReference type="SAM" id="MobiDB-lite"/>
    </source>
</evidence>